<dbReference type="EMBL" id="BAAAEM010000003">
    <property type="protein sequence ID" value="GAA0483431.1"/>
    <property type="molecule type" value="Genomic_DNA"/>
</dbReference>
<dbReference type="RefSeq" id="WP_229956751.1">
    <property type="nucleotide sequence ID" value="NZ_BAAAEM010000003.1"/>
</dbReference>
<dbReference type="Proteomes" id="UP001500713">
    <property type="component" value="Unassembled WGS sequence"/>
</dbReference>
<accession>A0ABP3KNC0</accession>
<gene>
    <name evidence="1" type="ORF">GCM10009096_27320</name>
</gene>
<dbReference type="Gene3D" id="3.40.50.300">
    <property type="entry name" value="P-loop containing nucleotide triphosphate hydrolases"/>
    <property type="match status" value="1"/>
</dbReference>
<reference evidence="2" key="1">
    <citation type="journal article" date="2019" name="Int. J. Syst. Evol. Microbiol.">
        <title>The Global Catalogue of Microorganisms (GCM) 10K type strain sequencing project: providing services to taxonomists for standard genome sequencing and annotation.</title>
        <authorList>
            <consortium name="The Broad Institute Genomics Platform"/>
            <consortium name="The Broad Institute Genome Sequencing Center for Infectious Disease"/>
            <person name="Wu L."/>
            <person name="Ma J."/>
        </authorList>
    </citation>
    <scope>NUCLEOTIDE SEQUENCE [LARGE SCALE GENOMIC DNA]</scope>
    <source>
        <strain evidence="2">JCM 14162</strain>
    </source>
</reference>
<evidence type="ECO:0000313" key="2">
    <source>
        <dbReference type="Proteomes" id="UP001500713"/>
    </source>
</evidence>
<sequence length="354" mass="40407">MTNSWQNQFSQDARLLPHLVDLPKDQVLLSHLTEEDYRKASFLDQRIITPQLRRQLVPWSELSAVNLPQSSKPQYIFHIGHVGSTLLSRLLGEIDTVFALREPQLLRTLCEISQIRDEPDSPWSPESYERRFSESVRWLSRSFHPQQQVMIKASSFVSELAPELLAEETDALFLYAPLDRYIPTILAGEASVQETHMMAGARLKRLTRHLGKAPARLWELTLAQRVAMSWMSELVTLFAAQKTNPSADILWMDFEAFLQSPEEQLMNAAAHFKQDLLAQRATELISSPIMSSYSKAPEHDYSPDLRQELLKEANEKHAADIRAAILWVEKIAAAHPLVGEAIQWIETRKTCSNS</sequence>
<dbReference type="InterPro" id="IPR027417">
    <property type="entry name" value="P-loop_NTPase"/>
</dbReference>
<name>A0ABP3KNC0_9SPHN</name>
<proteinExistence type="predicted"/>
<evidence type="ECO:0000313" key="1">
    <source>
        <dbReference type="EMBL" id="GAA0483431.1"/>
    </source>
</evidence>
<organism evidence="1 2">
    <name type="scientific">Parasphingorhabdus litoris</name>
    <dbReference type="NCBI Taxonomy" id="394733"/>
    <lineage>
        <taxon>Bacteria</taxon>
        <taxon>Pseudomonadati</taxon>
        <taxon>Pseudomonadota</taxon>
        <taxon>Alphaproteobacteria</taxon>
        <taxon>Sphingomonadales</taxon>
        <taxon>Sphingomonadaceae</taxon>
        <taxon>Parasphingorhabdus</taxon>
    </lineage>
</organism>
<protein>
    <recommendedName>
        <fullName evidence="3">Sulfotransferase family protein</fullName>
    </recommendedName>
</protein>
<keyword evidence="2" id="KW-1185">Reference proteome</keyword>
<comment type="caution">
    <text evidence="1">The sequence shown here is derived from an EMBL/GenBank/DDBJ whole genome shotgun (WGS) entry which is preliminary data.</text>
</comment>
<evidence type="ECO:0008006" key="3">
    <source>
        <dbReference type="Google" id="ProtNLM"/>
    </source>
</evidence>